<reference evidence="2" key="2">
    <citation type="submission" date="2020-09" db="EMBL/GenBank/DDBJ databases">
        <authorList>
            <person name="Sun Q."/>
            <person name="Ohkuma M."/>
        </authorList>
    </citation>
    <scope>NUCLEOTIDE SEQUENCE</scope>
    <source>
        <strain evidence="2">JCM 11219</strain>
    </source>
</reference>
<protein>
    <submittedName>
        <fullName evidence="2">Uncharacterized protein</fullName>
    </submittedName>
</protein>
<evidence type="ECO:0000313" key="1">
    <source>
        <dbReference type="EMBL" id="BDR91633.1"/>
    </source>
</evidence>
<dbReference type="Proteomes" id="UP001060771">
    <property type="component" value="Chromosome"/>
</dbReference>
<gene>
    <name evidence="2" type="ORF">GCM10007112_05670</name>
    <name evidence="1" type="ORF">Vsou_07260</name>
</gene>
<dbReference type="EMBL" id="AP026830">
    <property type="protein sequence ID" value="BDR91633.1"/>
    <property type="molecule type" value="Genomic_DNA"/>
</dbReference>
<proteinExistence type="predicted"/>
<reference evidence="1" key="4">
    <citation type="journal article" date="2023" name="Microbiol. Resour. Announc.">
        <title>Complete Genome Sequence of Vulcanisaeta souniana Strain IC-059, a Hyperthermophilic Archaeon Isolated from Hot Spring Water in Japan.</title>
        <authorList>
            <person name="Kato S."/>
            <person name="Itoh T."/>
            <person name="Wu L."/>
            <person name="Ma J."/>
            <person name="Ohkuma M."/>
        </authorList>
    </citation>
    <scope>NUCLEOTIDE SEQUENCE</scope>
    <source>
        <strain evidence="1">JCM 11219</strain>
    </source>
</reference>
<dbReference type="EMBL" id="BMNM01000001">
    <property type="protein sequence ID" value="GGI71725.1"/>
    <property type="molecule type" value="Genomic_DNA"/>
</dbReference>
<evidence type="ECO:0000313" key="2">
    <source>
        <dbReference type="EMBL" id="GGI71725.1"/>
    </source>
</evidence>
<reference evidence="2" key="1">
    <citation type="journal article" date="2014" name="Int. J. Syst. Evol. Microbiol.">
        <title>Complete genome sequence of Corynebacterium casei LMG S-19264T (=DSM 44701T), isolated from a smear-ripened cheese.</title>
        <authorList>
            <consortium name="US DOE Joint Genome Institute (JGI-PGF)"/>
            <person name="Walter F."/>
            <person name="Albersmeier A."/>
            <person name="Kalinowski J."/>
            <person name="Ruckert C."/>
        </authorList>
    </citation>
    <scope>NUCLEOTIDE SEQUENCE</scope>
    <source>
        <strain evidence="2">JCM 11219</strain>
    </source>
</reference>
<evidence type="ECO:0000313" key="3">
    <source>
        <dbReference type="Proteomes" id="UP000657075"/>
    </source>
</evidence>
<dbReference type="Proteomes" id="UP000657075">
    <property type="component" value="Unassembled WGS sequence"/>
</dbReference>
<dbReference type="AlphaFoldDB" id="A0A830EHD0"/>
<accession>A0A830EHD0</accession>
<reference evidence="4" key="3">
    <citation type="submission" date="2022-09" db="EMBL/GenBank/DDBJ databases">
        <title>Complete genome sequence of Vulcanisaeta souniana.</title>
        <authorList>
            <person name="Kato S."/>
            <person name="Itoh T."/>
            <person name="Ohkuma M."/>
        </authorList>
    </citation>
    <scope>NUCLEOTIDE SEQUENCE [LARGE SCALE GENOMIC DNA]</scope>
    <source>
        <strain evidence="4">JCM 11219</strain>
    </source>
</reference>
<evidence type="ECO:0000313" key="4">
    <source>
        <dbReference type="Proteomes" id="UP001060771"/>
    </source>
</evidence>
<organism evidence="2 3">
    <name type="scientific">Vulcanisaeta souniana JCM 11219</name>
    <dbReference type="NCBI Taxonomy" id="1293586"/>
    <lineage>
        <taxon>Archaea</taxon>
        <taxon>Thermoproteota</taxon>
        <taxon>Thermoprotei</taxon>
        <taxon>Thermoproteales</taxon>
        <taxon>Thermoproteaceae</taxon>
        <taxon>Vulcanisaeta</taxon>
    </lineage>
</organism>
<keyword evidence="4" id="KW-1185">Reference proteome</keyword>
<sequence length="194" mass="22293">MFNELLMGIDEMLRDLSNSDAETRVWRLLYLVRIINYIKRNPGRDFDMHDVIVFDNYLEKLVSFGIIRAVSSAGGVVRYVLAMPLKELENAVVNYVDGLYGPVINGIVRGLQQRGCYLTVYGKGRHVYLMIRCRGGDRETDSNICDFNADMRFCELIVRLLSLKNVITNELAEHLINKAIELRMKISKPSTWRG</sequence>
<name>A0A830EHD0_9CREN</name>